<accession>A0ABT3SW88</accession>
<name>A0ABT3SW88_9GAMM</name>
<evidence type="ECO:0000259" key="6">
    <source>
        <dbReference type="Pfam" id="PF00535"/>
    </source>
</evidence>
<gene>
    <name evidence="7" type="ORF">EYC87_08175</name>
</gene>
<dbReference type="PANTHER" id="PTHR43646:SF2">
    <property type="entry name" value="GLYCOSYLTRANSFERASE 2-LIKE DOMAIN-CONTAINING PROTEIN"/>
    <property type="match status" value="1"/>
</dbReference>
<keyword evidence="5" id="KW-0472">Membrane</keyword>
<organism evidence="7 8">
    <name type="scientific">Candidatus Seongchinamella marina</name>
    <dbReference type="NCBI Taxonomy" id="2518990"/>
    <lineage>
        <taxon>Bacteria</taxon>
        <taxon>Pseudomonadati</taxon>
        <taxon>Pseudomonadota</taxon>
        <taxon>Gammaproteobacteria</taxon>
        <taxon>Cellvibrionales</taxon>
        <taxon>Halieaceae</taxon>
        <taxon>Seongchinamella</taxon>
    </lineage>
</organism>
<dbReference type="SUPFAM" id="SSF53448">
    <property type="entry name" value="Nucleotide-diphospho-sugar transferases"/>
    <property type="match status" value="1"/>
</dbReference>
<comment type="caution">
    <text evidence="7">The sequence shown here is derived from an EMBL/GenBank/DDBJ whole genome shotgun (WGS) entry which is preliminary data.</text>
</comment>
<evidence type="ECO:0000256" key="3">
    <source>
        <dbReference type="ARBA" id="ARBA00022676"/>
    </source>
</evidence>
<reference evidence="7" key="1">
    <citation type="submission" date="2019-02" db="EMBL/GenBank/DDBJ databases">
        <authorList>
            <person name="Li S.-H."/>
        </authorList>
    </citation>
    <scope>NUCLEOTIDE SEQUENCE</scope>
    <source>
        <strain evidence="7">IMCC8485</strain>
    </source>
</reference>
<dbReference type="Gene3D" id="3.90.550.10">
    <property type="entry name" value="Spore Coat Polysaccharide Biosynthesis Protein SpsA, Chain A"/>
    <property type="match status" value="1"/>
</dbReference>
<dbReference type="InterPro" id="IPR001173">
    <property type="entry name" value="Glyco_trans_2-like"/>
</dbReference>
<comment type="subcellular location">
    <subcellularLocation>
        <location evidence="1">Cell membrane</location>
    </subcellularLocation>
</comment>
<evidence type="ECO:0000256" key="4">
    <source>
        <dbReference type="ARBA" id="ARBA00022679"/>
    </source>
</evidence>
<dbReference type="EMBL" id="SHNP01000002">
    <property type="protein sequence ID" value="MCX2973559.1"/>
    <property type="molecule type" value="Genomic_DNA"/>
</dbReference>
<evidence type="ECO:0000256" key="1">
    <source>
        <dbReference type="ARBA" id="ARBA00004236"/>
    </source>
</evidence>
<dbReference type="Pfam" id="PF00535">
    <property type="entry name" value="Glycos_transf_2"/>
    <property type="match status" value="1"/>
</dbReference>
<feature type="domain" description="Glycosyltransferase 2-like" evidence="6">
    <location>
        <begin position="14"/>
        <end position="110"/>
    </location>
</feature>
<sequence>MRWCPLGVHDLSYSFVIPTLNEETSVERLLPQLRARFPNAQLVVVDGGSRDHTRALARPLCDKLIESAPGRARQMNLGAQQAFGEYLLFLHADSVPGLDECQLQLYLASKPPWGFCRVSLEGNEMVFRIISYFINARSRATRVATGDQMLFIHRDVMQRAGGFDDIPLMEDVAFSKRLRKLAPPQWIKEPVATSSRRWREAGVLRTVVKMWALRFAYFIGVSPQHLWHYYYGDD</sequence>
<dbReference type="PANTHER" id="PTHR43646">
    <property type="entry name" value="GLYCOSYLTRANSFERASE"/>
    <property type="match status" value="1"/>
</dbReference>
<dbReference type="InterPro" id="IPR026461">
    <property type="entry name" value="Trfase_2_rSAM/seldom_assoc"/>
</dbReference>
<keyword evidence="8" id="KW-1185">Reference proteome</keyword>
<proteinExistence type="predicted"/>
<dbReference type="InterPro" id="IPR029044">
    <property type="entry name" value="Nucleotide-diphossugar_trans"/>
</dbReference>
<evidence type="ECO:0000313" key="7">
    <source>
        <dbReference type="EMBL" id="MCX2973559.1"/>
    </source>
</evidence>
<dbReference type="CDD" id="cd02522">
    <property type="entry name" value="GT_2_like_a"/>
    <property type="match status" value="1"/>
</dbReference>
<dbReference type="NCBIfam" id="TIGR04283">
    <property type="entry name" value="glyco_like_mftF"/>
    <property type="match status" value="1"/>
</dbReference>
<evidence type="ECO:0000256" key="2">
    <source>
        <dbReference type="ARBA" id="ARBA00022475"/>
    </source>
</evidence>
<keyword evidence="4" id="KW-0808">Transferase</keyword>
<keyword evidence="3" id="KW-0328">Glycosyltransferase</keyword>
<keyword evidence="2" id="KW-1003">Cell membrane</keyword>
<dbReference type="Proteomes" id="UP001143307">
    <property type="component" value="Unassembled WGS sequence"/>
</dbReference>
<protein>
    <submittedName>
        <fullName evidence="7">Glycosyltransferase</fullName>
    </submittedName>
</protein>
<evidence type="ECO:0000313" key="8">
    <source>
        <dbReference type="Proteomes" id="UP001143307"/>
    </source>
</evidence>
<evidence type="ECO:0000256" key="5">
    <source>
        <dbReference type="ARBA" id="ARBA00023136"/>
    </source>
</evidence>